<dbReference type="RefSeq" id="WP_380533252.1">
    <property type="nucleotide sequence ID" value="NZ_JBHFAB010000003.1"/>
</dbReference>
<feature type="transmembrane region" description="Helical" evidence="7">
    <location>
        <begin position="58"/>
        <end position="90"/>
    </location>
</feature>
<dbReference type="InterPro" id="IPR051907">
    <property type="entry name" value="DoxX-like_oxidoreductase"/>
</dbReference>
<reference evidence="8 9" key="1">
    <citation type="submission" date="2024-09" db="EMBL/GenBank/DDBJ databases">
        <authorList>
            <person name="Lee S.D."/>
        </authorList>
    </citation>
    <scope>NUCLEOTIDE SEQUENCE [LARGE SCALE GENOMIC DNA]</scope>
    <source>
        <strain evidence="8 9">N8-3</strain>
    </source>
</reference>
<keyword evidence="4 7" id="KW-0812">Transmembrane</keyword>
<evidence type="ECO:0000256" key="2">
    <source>
        <dbReference type="ARBA" id="ARBA00006679"/>
    </source>
</evidence>
<gene>
    <name evidence="8" type="ORF">ACEZDE_06060</name>
</gene>
<feature type="transmembrane region" description="Helical" evidence="7">
    <location>
        <begin position="110"/>
        <end position="128"/>
    </location>
</feature>
<feature type="transmembrane region" description="Helical" evidence="7">
    <location>
        <begin position="16"/>
        <end position="37"/>
    </location>
</feature>
<evidence type="ECO:0000256" key="3">
    <source>
        <dbReference type="ARBA" id="ARBA00022475"/>
    </source>
</evidence>
<comment type="caution">
    <text evidence="8">The sequence shown here is derived from an EMBL/GenBank/DDBJ whole genome shotgun (WGS) entry which is preliminary data.</text>
</comment>
<evidence type="ECO:0000256" key="6">
    <source>
        <dbReference type="ARBA" id="ARBA00023136"/>
    </source>
</evidence>
<accession>A0ABV6VR21</accession>
<comment type="similarity">
    <text evidence="2">Belongs to the DoxX family.</text>
</comment>
<name>A0ABV6VR21_9ACTN</name>
<sequence>MLADVRDKVSPHVLSLFRIIVGASFALHGIAAIWGVLGGNMGMGGTAPAGAWPSWYAALIQVVAGSLVALGLGTRAAALLCSGAMAFGYFTQHQQHGLLPIQNYGEPAVMFSWTFLVIAIVGPGIWSLDTLIARLRRGSAQPETLLAEHSTELPVERPLGAVA</sequence>
<evidence type="ECO:0000313" key="9">
    <source>
        <dbReference type="Proteomes" id="UP001592531"/>
    </source>
</evidence>
<keyword evidence="9" id="KW-1185">Reference proteome</keyword>
<protein>
    <submittedName>
        <fullName evidence="8">DoxX family protein</fullName>
    </submittedName>
</protein>
<evidence type="ECO:0000256" key="5">
    <source>
        <dbReference type="ARBA" id="ARBA00022989"/>
    </source>
</evidence>
<comment type="subcellular location">
    <subcellularLocation>
        <location evidence="1">Cell membrane</location>
        <topology evidence="1">Multi-pass membrane protein</topology>
    </subcellularLocation>
</comment>
<keyword evidence="5 7" id="KW-1133">Transmembrane helix</keyword>
<dbReference type="PANTHER" id="PTHR33452:SF4">
    <property type="entry name" value="BLL4328 PROTEIN"/>
    <property type="match status" value="1"/>
</dbReference>
<proteinExistence type="inferred from homology"/>
<keyword evidence="3" id="KW-1003">Cell membrane</keyword>
<dbReference type="EMBL" id="JBHFAB010000003">
    <property type="protein sequence ID" value="MFC1416204.1"/>
    <property type="molecule type" value="Genomic_DNA"/>
</dbReference>
<keyword evidence="6 7" id="KW-0472">Membrane</keyword>
<evidence type="ECO:0000256" key="4">
    <source>
        <dbReference type="ARBA" id="ARBA00022692"/>
    </source>
</evidence>
<dbReference type="PANTHER" id="PTHR33452">
    <property type="entry name" value="OXIDOREDUCTASE CATD-RELATED"/>
    <property type="match status" value="1"/>
</dbReference>
<dbReference type="InterPro" id="IPR032808">
    <property type="entry name" value="DoxX"/>
</dbReference>
<dbReference type="Pfam" id="PF07681">
    <property type="entry name" value="DoxX"/>
    <property type="match status" value="1"/>
</dbReference>
<organism evidence="8 9">
    <name type="scientific">Streptacidiphilus cavernicola</name>
    <dbReference type="NCBI Taxonomy" id="3342716"/>
    <lineage>
        <taxon>Bacteria</taxon>
        <taxon>Bacillati</taxon>
        <taxon>Actinomycetota</taxon>
        <taxon>Actinomycetes</taxon>
        <taxon>Kitasatosporales</taxon>
        <taxon>Streptomycetaceae</taxon>
        <taxon>Streptacidiphilus</taxon>
    </lineage>
</organism>
<dbReference type="Proteomes" id="UP001592531">
    <property type="component" value="Unassembled WGS sequence"/>
</dbReference>
<evidence type="ECO:0000313" key="8">
    <source>
        <dbReference type="EMBL" id="MFC1416204.1"/>
    </source>
</evidence>
<evidence type="ECO:0000256" key="1">
    <source>
        <dbReference type="ARBA" id="ARBA00004651"/>
    </source>
</evidence>
<evidence type="ECO:0000256" key="7">
    <source>
        <dbReference type="SAM" id="Phobius"/>
    </source>
</evidence>